<dbReference type="EMBL" id="AP018560">
    <property type="protein sequence ID" value="BBD78949.1"/>
    <property type="molecule type" value="Genomic_DNA"/>
</dbReference>
<keyword evidence="4 7" id="KW-0812">Transmembrane</keyword>
<dbReference type="Proteomes" id="UP000270530">
    <property type="component" value="Chromosome"/>
</dbReference>
<dbReference type="InterPro" id="IPR003370">
    <property type="entry name" value="Chromate_transpt"/>
</dbReference>
<evidence type="ECO:0000256" key="6">
    <source>
        <dbReference type="ARBA" id="ARBA00023136"/>
    </source>
</evidence>
<dbReference type="PANTHER" id="PTHR33567:SF3">
    <property type="entry name" value="CHROMATE ION TRANSPORTER (EUROFUNG)"/>
    <property type="match status" value="1"/>
</dbReference>
<organism evidence="8 9">
    <name type="scientific">Aerosticca soli</name>
    <dbReference type="NCBI Taxonomy" id="2010829"/>
    <lineage>
        <taxon>Bacteria</taxon>
        <taxon>Pseudomonadati</taxon>
        <taxon>Pseudomonadota</taxon>
        <taxon>Gammaproteobacteria</taxon>
        <taxon>Lysobacterales</taxon>
        <taxon>Rhodanobacteraceae</taxon>
        <taxon>Aerosticca</taxon>
    </lineage>
</organism>
<feature type="transmembrane region" description="Helical" evidence="7">
    <location>
        <begin position="277"/>
        <end position="298"/>
    </location>
</feature>
<feature type="transmembrane region" description="Helical" evidence="7">
    <location>
        <begin position="158"/>
        <end position="185"/>
    </location>
</feature>
<name>A0A2Z6E2Y5_9GAMM</name>
<feature type="transmembrane region" description="Helical" evidence="7">
    <location>
        <begin position="310"/>
        <end position="332"/>
    </location>
</feature>
<feature type="transmembrane region" description="Helical" evidence="7">
    <location>
        <begin position="238"/>
        <end position="257"/>
    </location>
</feature>
<dbReference type="PIRSF" id="PIRSF004810">
    <property type="entry name" value="ChrA"/>
    <property type="match status" value="1"/>
</dbReference>
<dbReference type="InterPro" id="IPR014047">
    <property type="entry name" value="Chr_Tranpt_l_chain"/>
</dbReference>
<dbReference type="Pfam" id="PF02417">
    <property type="entry name" value="Chromate_transp"/>
    <property type="match status" value="2"/>
</dbReference>
<gene>
    <name evidence="8" type="ORF">ALSL_0277</name>
</gene>
<reference evidence="9" key="2">
    <citation type="submission" date="2018-06" db="EMBL/GenBank/DDBJ databases">
        <title>Genome sequence of Rhodanobacteraceae bacterium strain Dysh456.</title>
        <authorList>
            <person name="Fukui M."/>
        </authorList>
    </citation>
    <scope>NUCLEOTIDE SEQUENCE [LARGE SCALE GENOMIC DNA]</scope>
    <source>
        <strain evidence="9">Dysh456</strain>
    </source>
</reference>
<feature type="transmembrane region" description="Helical" evidence="7">
    <location>
        <begin position="205"/>
        <end position="226"/>
    </location>
</feature>
<dbReference type="GO" id="GO:0015109">
    <property type="term" value="F:chromate transmembrane transporter activity"/>
    <property type="evidence" value="ECO:0007669"/>
    <property type="project" value="InterPro"/>
</dbReference>
<keyword evidence="5 7" id="KW-1133">Transmembrane helix</keyword>
<evidence type="ECO:0000313" key="9">
    <source>
        <dbReference type="Proteomes" id="UP000270530"/>
    </source>
</evidence>
<keyword evidence="3" id="KW-1003">Cell membrane</keyword>
<evidence type="ECO:0000256" key="2">
    <source>
        <dbReference type="ARBA" id="ARBA00005262"/>
    </source>
</evidence>
<evidence type="ECO:0000256" key="3">
    <source>
        <dbReference type="ARBA" id="ARBA00022475"/>
    </source>
</evidence>
<evidence type="ECO:0000256" key="5">
    <source>
        <dbReference type="ARBA" id="ARBA00022989"/>
    </source>
</evidence>
<comment type="subcellular location">
    <subcellularLocation>
        <location evidence="1">Cell membrane</location>
        <topology evidence="1">Multi-pass membrane protein</topology>
    </subcellularLocation>
</comment>
<proteinExistence type="inferred from homology"/>
<evidence type="ECO:0000256" key="4">
    <source>
        <dbReference type="ARBA" id="ARBA00022692"/>
    </source>
</evidence>
<sequence>MMPAEADADGRPQAPGSGTPGEVFGAFLKLGVTSFGGPIAHLGYLHREFVQRRGWLDEAHYAHLLAVCQFLPGPASSQLGFALGLLRAGWRGALAAFIAFTLPSALLMFGFAALAPFLGHGLGAAAVHGLKLVAVVVVAHGLVGMLQRLTPDAVRASIAAGATALVAITGNPWMQLLAIALGGLAGRWWCRHLALPDRADFTLPYGMRLAGAFLMLYLAGLAGALWMGAAATPTPQALAAAFYKAGALVFGGGHVVLPLLKQAVVDTGWLRPDAFLAGYGAAQAVPGPMFSLAAYLGAQVPLMWPPAAGAALALLALFLPGFLLLLAALPAWSRVAQHPAAAGAMAGINAAVVGLLLAAFYDPVWREGVRNGIDFSIAVVGFVLLAAVRLPVGWLLLWCVAASLIAASVLP</sequence>
<evidence type="ECO:0000256" key="1">
    <source>
        <dbReference type="ARBA" id="ARBA00004651"/>
    </source>
</evidence>
<dbReference type="NCBIfam" id="TIGR00937">
    <property type="entry name" value="2A51"/>
    <property type="match status" value="1"/>
</dbReference>
<feature type="transmembrane region" description="Helical" evidence="7">
    <location>
        <begin position="125"/>
        <end position="146"/>
    </location>
</feature>
<feature type="transmembrane region" description="Helical" evidence="7">
    <location>
        <begin position="93"/>
        <end position="119"/>
    </location>
</feature>
<keyword evidence="9" id="KW-1185">Reference proteome</keyword>
<keyword evidence="6 7" id="KW-0472">Membrane</keyword>
<protein>
    <submittedName>
        <fullName evidence="8">Chromate transport protein ChrA</fullName>
    </submittedName>
</protein>
<reference evidence="9" key="1">
    <citation type="submission" date="2018-04" db="EMBL/GenBank/DDBJ databases">
        <authorList>
            <person name="Watanabe M."/>
            <person name="Kojima H."/>
        </authorList>
    </citation>
    <scope>NUCLEOTIDE SEQUENCE [LARGE SCALE GENOMIC DNA]</scope>
    <source>
        <strain evidence="9">Dysh456</strain>
    </source>
</reference>
<dbReference type="KEGG" id="rbd:ALSL_0277"/>
<feature type="transmembrane region" description="Helical" evidence="7">
    <location>
        <begin position="372"/>
        <end position="388"/>
    </location>
</feature>
<accession>A0A2Z6E2Y5</accession>
<evidence type="ECO:0000313" key="8">
    <source>
        <dbReference type="EMBL" id="BBD78949.1"/>
    </source>
</evidence>
<dbReference type="AlphaFoldDB" id="A0A2Z6E2Y5"/>
<dbReference type="GO" id="GO:0005886">
    <property type="term" value="C:plasma membrane"/>
    <property type="evidence" value="ECO:0007669"/>
    <property type="project" value="UniProtKB-SubCell"/>
</dbReference>
<evidence type="ECO:0000256" key="7">
    <source>
        <dbReference type="SAM" id="Phobius"/>
    </source>
</evidence>
<dbReference type="PANTHER" id="PTHR33567">
    <property type="entry name" value="CHROMATE ION TRANSPORTER (EUROFUNG)"/>
    <property type="match status" value="1"/>
</dbReference>
<feature type="transmembrane region" description="Helical" evidence="7">
    <location>
        <begin position="338"/>
        <end position="360"/>
    </location>
</feature>
<comment type="similarity">
    <text evidence="2">Belongs to the chromate ion transporter (CHR) (TC 2.A.51) family.</text>
</comment>